<reference evidence="1" key="1">
    <citation type="journal article" date="1991" name="Mem. Inst. Oswaldo Cruz">
        <title>Repetitive DNA sequences of Toxoplasma gondii for development of diagnostic probes.</title>
        <authorList>
            <person name="Angel S.O."/>
            <person name="Blanco J.C."/>
            <person name="Maero E."/>
            <person name="Pzsenny V."/>
            <person name="Garberi J.C."/>
        </authorList>
    </citation>
    <scope>NUCLEOTIDE SEQUENCE</scope>
</reference>
<sequence>MGRLVRERRIVAVPARMGQRLLVVCRVQSVSDIVERFFQGQTVRAERLLGPLLCLEATAEHERLVLMGHALRRT</sequence>
<gene>
    <name evidence="1" type="primary">orf</name>
</gene>
<organism evidence="1">
    <name type="scientific">Toxoplasma gondii</name>
    <dbReference type="NCBI Taxonomy" id="5811"/>
    <lineage>
        <taxon>Eukaryota</taxon>
        <taxon>Sar</taxon>
        <taxon>Alveolata</taxon>
        <taxon>Apicomplexa</taxon>
        <taxon>Conoidasida</taxon>
        <taxon>Coccidia</taxon>
        <taxon>Eucoccidiorida</taxon>
        <taxon>Eimeriorina</taxon>
        <taxon>Sarcocystidae</taxon>
        <taxon>Toxoplasma</taxon>
    </lineage>
</organism>
<accession>Q26267</accession>
<dbReference type="EMBL" id="S50768">
    <property type="protein sequence ID" value="AAD13862.1"/>
    <property type="molecule type" value="Genomic_DNA"/>
</dbReference>
<name>Q26267_TOXGO</name>
<proteinExistence type="predicted"/>
<dbReference type="PIR" id="T01436">
    <property type="entry name" value="T01436"/>
</dbReference>
<protein>
    <submittedName>
        <fullName evidence="1">Orf protein</fullName>
    </submittedName>
</protein>
<dbReference type="AlphaFoldDB" id="Q26267"/>
<evidence type="ECO:0000313" key="1">
    <source>
        <dbReference type="EMBL" id="AAD13862.1"/>
    </source>
</evidence>